<dbReference type="Proteomes" id="UP000225706">
    <property type="component" value="Unassembled WGS sequence"/>
</dbReference>
<evidence type="ECO:0000313" key="3">
    <source>
        <dbReference type="Proteomes" id="UP000225706"/>
    </source>
</evidence>
<comment type="caution">
    <text evidence="2">The sequence shown here is derived from an EMBL/GenBank/DDBJ whole genome shotgun (WGS) entry which is preliminary data.</text>
</comment>
<accession>A0A2B4SI82</accession>
<sequence>MLLHAVDATTLGITSIEIVSPNTDVFVLSLKPLPELCENSSFVTGRGHRRRKILLSPIVCALGPDRTAVLPGFHAWSGADVTESFADKGKLTCWNTFIEADEDSVKALADLGTASHPTSSTLAATEKLVCQLYQPRMHISKVEDLRWLLFRKKQAQSERLTPTQASLKEAILRAHYRTMTWNNDKVPNSGLPSPETYGWRIEKDGDDDDTDDEEEEEDDDD</sequence>
<proteinExistence type="predicted"/>
<dbReference type="PANTHER" id="PTHR46704">
    <property type="entry name" value="CXC DOMAIN-CONTAINING PROTEIN-RELATED"/>
    <property type="match status" value="1"/>
</dbReference>
<reference evidence="3" key="1">
    <citation type="journal article" date="2017" name="bioRxiv">
        <title>Comparative analysis of the genomes of Stylophora pistillata and Acropora digitifera provides evidence for extensive differences between species of corals.</title>
        <authorList>
            <person name="Voolstra C.R."/>
            <person name="Li Y."/>
            <person name="Liew Y.J."/>
            <person name="Baumgarten S."/>
            <person name="Zoccola D."/>
            <person name="Flot J.-F."/>
            <person name="Tambutte S."/>
            <person name="Allemand D."/>
            <person name="Aranda M."/>
        </authorList>
    </citation>
    <scope>NUCLEOTIDE SEQUENCE [LARGE SCALE GENOMIC DNA]</scope>
</reference>
<dbReference type="OrthoDB" id="5967813at2759"/>
<dbReference type="EMBL" id="LSMT01000081">
    <property type="protein sequence ID" value="PFX28580.1"/>
    <property type="molecule type" value="Genomic_DNA"/>
</dbReference>
<evidence type="ECO:0000313" key="2">
    <source>
        <dbReference type="EMBL" id="PFX28580.1"/>
    </source>
</evidence>
<gene>
    <name evidence="2" type="ORF">AWC38_SpisGene6717</name>
</gene>
<dbReference type="STRING" id="50429.A0A2B4SI82"/>
<name>A0A2B4SI82_STYPI</name>
<dbReference type="AlphaFoldDB" id="A0A2B4SI82"/>
<evidence type="ECO:0000256" key="1">
    <source>
        <dbReference type="SAM" id="MobiDB-lite"/>
    </source>
</evidence>
<feature type="compositionally biased region" description="Acidic residues" evidence="1">
    <location>
        <begin position="204"/>
        <end position="221"/>
    </location>
</feature>
<feature type="region of interest" description="Disordered" evidence="1">
    <location>
        <begin position="182"/>
        <end position="221"/>
    </location>
</feature>
<organism evidence="2 3">
    <name type="scientific">Stylophora pistillata</name>
    <name type="common">Smooth cauliflower coral</name>
    <dbReference type="NCBI Taxonomy" id="50429"/>
    <lineage>
        <taxon>Eukaryota</taxon>
        <taxon>Metazoa</taxon>
        <taxon>Cnidaria</taxon>
        <taxon>Anthozoa</taxon>
        <taxon>Hexacorallia</taxon>
        <taxon>Scleractinia</taxon>
        <taxon>Astrocoeniina</taxon>
        <taxon>Pocilloporidae</taxon>
        <taxon>Stylophora</taxon>
    </lineage>
</organism>
<dbReference type="PANTHER" id="PTHR46704:SF1">
    <property type="entry name" value="TELOMERE LENGTH REGULATION PROTEIN TEL2 HOMOLOG"/>
    <property type="match status" value="1"/>
</dbReference>
<keyword evidence="3" id="KW-1185">Reference proteome</keyword>
<protein>
    <submittedName>
        <fullName evidence="2">Uncharacterized protein</fullName>
    </submittedName>
</protein>